<evidence type="ECO:0000256" key="2">
    <source>
        <dbReference type="ARBA" id="ARBA00022448"/>
    </source>
</evidence>
<feature type="transmembrane region" description="Helical" evidence="7">
    <location>
        <begin position="305"/>
        <end position="326"/>
    </location>
</feature>
<feature type="domain" description="Amino acid transporter transmembrane" evidence="8">
    <location>
        <begin position="59"/>
        <end position="465"/>
    </location>
</feature>
<accession>A0A1Y1IIB6</accession>
<evidence type="ECO:0000256" key="3">
    <source>
        <dbReference type="ARBA" id="ARBA00022692"/>
    </source>
</evidence>
<reference evidence="9 10" key="1">
    <citation type="journal article" date="2014" name="Nat. Commun.">
        <title>Klebsormidium flaccidum genome reveals primary factors for plant terrestrial adaptation.</title>
        <authorList>
            <person name="Hori K."/>
            <person name="Maruyama F."/>
            <person name="Fujisawa T."/>
            <person name="Togashi T."/>
            <person name="Yamamoto N."/>
            <person name="Seo M."/>
            <person name="Sato S."/>
            <person name="Yamada T."/>
            <person name="Mori H."/>
            <person name="Tajima N."/>
            <person name="Moriyama T."/>
            <person name="Ikeuchi M."/>
            <person name="Watanabe M."/>
            <person name="Wada H."/>
            <person name="Kobayashi K."/>
            <person name="Saito M."/>
            <person name="Masuda T."/>
            <person name="Sasaki-Sekimoto Y."/>
            <person name="Mashiguchi K."/>
            <person name="Awai K."/>
            <person name="Shimojima M."/>
            <person name="Masuda S."/>
            <person name="Iwai M."/>
            <person name="Nobusawa T."/>
            <person name="Narise T."/>
            <person name="Kondo S."/>
            <person name="Saito H."/>
            <person name="Sato R."/>
            <person name="Murakawa M."/>
            <person name="Ihara Y."/>
            <person name="Oshima-Yamada Y."/>
            <person name="Ohtaka K."/>
            <person name="Satoh M."/>
            <person name="Sonobe K."/>
            <person name="Ishii M."/>
            <person name="Ohtani R."/>
            <person name="Kanamori-Sato M."/>
            <person name="Honoki R."/>
            <person name="Miyazaki D."/>
            <person name="Mochizuki H."/>
            <person name="Umetsu J."/>
            <person name="Higashi K."/>
            <person name="Shibata D."/>
            <person name="Kamiya Y."/>
            <person name="Sato N."/>
            <person name="Nakamura Y."/>
            <person name="Tabata S."/>
            <person name="Ida S."/>
            <person name="Kurokawa K."/>
            <person name="Ohta H."/>
        </authorList>
    </citation>
    <scope>NUCLEOTIDE SEQUENCE [LARGE SCALE GENOMIC DNA]</scope>
    <source>
        <strain evidence="9 10">NIES-2285</strain>
    </source>
</reference>
<protein>
    <submittedName>
        <fullName evidence="9">Amino acid transporter</fullName>
    </submittedName>
</protein>
<keyword evidence="5 7" id="KW-1133">Transmembrane helix</keyword>
<evidence type="ECO:0000259" key="8">
    <source>
        <dbReference type="Pfam" id="PF01490"/>
    </source>
</evidence>
<evidence type="ECO:0000256" key="4">
    <source>
        <dbReference type="ARBA" id="ARBA00022970"/>
    </source>
</evidence>
<dbReference type="AlphaFoldDB" id="A0A1Y1IIB6"/>
<dbReference type="STRING" id="105231.A0A1Y1IIB6"/>
<sequence length="481" mass="53416">MMEPAKESDFAPAGAAKEAEMSEMGAGKGRASARVHDKNLDSILHEELDDRLPITSNRTAKWYYSAFHNVTAMVGAGVLGLPYAFKYLEWPGGTIVLTLSFIVTLYTLWQLVYLHEFVPGRRFNRYHELGQYAFGPKLGLWLTVPWQLCVMVGLGVTYSVTGGQSLQRFYELVCTSHQIKGGVQVCKPELRETWWILIFSAPHLLAAQLPNFNALSAISFMGAVMSLSYSTIAFATSLNVGKQPGVEYNLKGHTTADVVFNVFNALGTVCFAYGGHNVVLEIQSSMPSTKEGAPPSKIPMMRGVYFAYAVVAACYFPVAITGYWAFGNLVQDNILKSVGKPIWVVAMANLMVVVHVFASYQLYTHPVFDMIETVMLRKGINNTGVMRITYRTFYVLGTTFLAITFPFFGDLMGLLGALGNAPMTFFMPAIIWIVLIKPKMGSFSWAWNWFIIVTFVGVMIVAFIGSLRNIIVDASTYKFYQ</sequence>
<evidence type="ECO:0000256" key="1">
    <source>
        <dbReference type="ARBA" id="ARBA00004370"/>
    </source>
</evidence>
<evidence type="ECO:0000256" key="6">
    <source>
        <dbReference type="ARBA" id="ARBA00023136"/>
    </source>
</evidence>
<dbReference type="Proteomes" id="UP000054558">
    <property type="component" value="Unassembled WGS sequence"/>
</dbReference>
<evidence type="ECO:0000313" key="10">
    <source>
        <dbReference type="Proteomes" id="UP000054558"/>
    </source>
</evidence>
<feature type="transmembrane region" description="Helical" evidence="7">
    <location>
        <begin position="414"/>
        <end position="435"/>
    </location>
</feature>
<organism evidence="9 10">
    <name type="scientific">Klebsormidium nitens</name>
    <name type="common">Green alga</name>
    <name type="synonym">Ulothrix nitens</name>
    <dbReference type="NCBI Taxonomy" id="105231"/>
    <lineage>
        <taxon>Eukaryota</taxon>
        <taxon>Viridiplantae</taxon>
        <taxon>Streptophyta</taxon>
        <taxon>Klebsormidiophyceae</taxon>
        <taxon>Klebsormidiales</taxon>
        <taxon>Klebsormidiaceae</taxon>
        <taxon>Klebsormidium</taxon>
    </lineage>
</organism>
<keyword evidence="10" id="KW-1185">Reference proteome</keyword>
<keyword evidence="6 7" id="KW-0472">Membrane</keyword>
<keyword evidence="4" id="KW-0029">Amino-acid transport</keyword>
<comment type="subcellular location">
    <subcellularLocation>
        <location evidence="1">Membrane</location>
    </subcellularLocation>
</comment>
<keyword evidence="3 7" id="KW-0812">Transmembrane</keyword>
<dbReference type="OMA" id="IGAVCTM"/>
<feature type="transmembrane region" description="Helical" evidence="7">
    <location>
        <begin position="138"/>
        <end position="160"/>
    </location>
</feature>
<dbReference type="GO" id="GO:0003333">
    <property type="term" value="P:amino acid transmembrane transport"/>
    <property type="evidence" value="ECO:0000318"/>
    <property type="project" value="GO_Central"/>
</dbReference>
<dbReference type="GO" id="GO:0016020">
    <property type="term" value="C:membrane"/>
    <property type="evidence" value="ECO:0000318"/>
    <property type="project" value="GO_Central"/>
</dbReference>
<name>A0A1Y1IIB6_KLENI</name>
<evidence type="ECO:0000313" key="9">
    <source>
        <dbReference type="EMBL" id="GAQ88821.1"/>
    </source>
</evidence>
<dbReference type="InterPro" id="IPR013057">
    <property type="entry name" value="AA_transpt_TM"/>
</dbReference>
<dbReference type="Pfam" id="PF01490">
    <property type="entry name" value="Aa_trans"/>
    <property type="match status" value="1"/>
</dbReference>
<dbReference type="GO" id="GO:0015171">
    <property type="term" value="F:amino acid transmembrane transporter activity"/>
    <property type="evidence" value="ECO:0000318"/>
    <property type="project" value="GO_Central"/>
</dbReference>
<proteinExistence type="predicted"/>
<evidence type="ECO:0000256" key="7">
    <source>
        <dbReference type="SAM" id="Phobius"/>
    </source>
</evidence>
<dbReference type="EMBL" id="DF237411">
    <property type="protein sequence ID" value="GAQ88821.1"/>
    <property type="molecule type" value="Genomic_DNA"/>
</dbReference>
<feature type="transmembrane region" description="Helical" evidence="7">
    <location>
        <begin position="384"/>
        <end position="408"/>
    </location>
</feature>
<gene>
    <name evidence="9" type="ORF">KFL_004620020</name>
</gene>
<feature type="transmembrane region" description="Helical" evidence="7">
    <location>
        <begin position="95"/>
        <end position="118"/>
    </location>
</feature>
<feature type="transmembrane region" description="Helical" evidence="7">
    <location>
        <begin position="342"/>
        <end position="363"/>
    </location>
</feature>
<evidence type="ECO:0000256" key="5">
    <source>
        <dbReference type="ARBA" id="ARBA00022989"/>
    </source>
</evidence>
<feature type="transmembrane region" description="Helical" evidence="7">
    <location>
        <begin position="62"/>
        <end position="83"/>
    </location>
</feature>
<dbReference type="OrthoDB" id="40134at2759"/>
<feature type="transmembrane region" description="Helical" evidence="7">
    <location>
        <begin position="447"/>
        <end position="471"/>
    </location>
</feature>
<keyword evidence="2" id="KW-0813">Transport</keyword>
<dbReference type="PANTHER" id="PTHR48017">
    <property type="entry name" value="OS05G0424000 PROTEIN-RELATED"/>
    <property type="match status" value="1"/>
</dbReference>